<dbReference type="SUPFAM" id="SSF47413">
    <property type="entry name" value="lambda repressor-like DNA-binding domains"/>
    <property type="match status" value="1"/>
</dbReference>
<dbReference type="AlphaFoldDB" id="A0A6M0RT19"/>
<proteinExistence type="predicted"/>
<dbReference type="PROSITE" id="PS50943">
    <property type="entry name" value="HTH_CROC1"/>
    <property type="match status" value="1"/>
</dbReference>
<organism evidence="3 4">
    <name type="scientific">Adonisia turfae CCMR0081</name>
    <dbReference type="NCBI Taxonomy" id="2292702"/>
    <lineage>
        <taxon>Bacteria</taxon>
        <taxon>Bacillati</taxon>
        <taxon>Cyanobacteriota</taxon>
        <taxon>Adonisia</taxon>
        <taxon>Adonisia turfae</taxon>
    </lineage>
</organism>
<dbReference type="RefSeq" id="WP_163660357.1">
    <property type="nucleotide sequence ID" value="NZ_QXHD01000004.1"/>
</dbReference>
<accession>A0A6M0RT19</accession>
<dbReference type="Proteomes" id="UP000481033">
    <property type="component" value="Unassembled WGS sequence"/>
</dbReference>
<comment type="caution">
    <text evidence="3">The sequence shown here is derived from an EMBL/GenBank/DDBJ whole genome shotgun (WGS) entry which is preliminary data.</text>
</comment>
<dbReference type="GO" id="GO:0003677">
    <property type="term" value="F:DNA binding"/>
    <property type="evidence" value="ECO:0007669"/>
    <property type="project" value="InterPro"/>
</dbReference>
<evidence type="ECO:0000256" key="1">
    <source>
        <dbReference type="SAM" id="Coils"/>
    </source>
</evidence>
<feature type="coiled-coil region" evidence="1">
    <location>
        <begin position="92"/>
        <end position="126"/>
    </location>
</feature>
<name>A0A6M0RT19_9CYAN</name>
<evidence type="ECO:0000313" key="3">
    <source>
        <dbReference type="EMBL" id="NEZ59388.1"/>
    </source>
</evidence>
<dbReference type="CDD" id="cd00093">
    <property type="entry name" value="HTH_XRE"/>
    <property type="match status" value="1"/>
</dbReference>
<protein>
    <submittedName>
        <fullName evidence="3">Helix-turn-helix domain-containing protein</fullName>
    </submittedName>
</protein>
<dbReference type="InterPro" id="IPR010982">
    <property type="entry name" value="Lambda_DNA-bd_dom_sf"/>
</dbReference>
<sequence>MSNASNHGDPSASEQALQTMMQQANIPSQRALAEKAKVSRWQVQQLRQGNIDTMRVTALKKLAAALECSLAELFQAFDPEQSTAEIIAASIGESTSDEVARLRQEYARLEQRLEQQSQYLQEQFQADSLQVLESWLTYWPTAAKAATEHDGFDAKKLLPLVKPVERLLESWGVTVIGTVGQQLSYDPQQHQLVRGMANPEDLVRVSHVGYRHGGNLLQRVKVVPLNP</sequence>
<dbReference type="SMART" id="SM00530">
    <property type="entry name" value="HTH_XRE"/>
    <property type="match status" value="1"/>
</dbReference>
<keyword evidence="1" id="KW-0175">Coiled coil</keyword>
<keyword evidence="4" id="KW-1185">Reference proteome</keyword>
<reference evidence="3 4" key="1">
    <citation type="journal article" date="2020" name="Microb. Ecol.">
        <title>Ecogenomics of the Marine Benthic Filamentous Cyanobacterium Adonisia.</title>
        <authorList>
            <person name="Walter J.M."/>
            <person name="Coutinho F.H."/>
            <person name="Leomil L."/>
            <person name="Hargreaves P.I."/>
            <person name="Campeao M.E."/>
            <person name="Vieira V.V."/>
            <person name="Silva B.S."/>
            <person name="Fistarol G.O."/>
            <person name="Salomon P.S."/>
            <person name="Sawabe T."/>
            <person name="Mino S."/>
            <person name="Hosokawa M."/>
            <person name="Miyashita H."/>
            <person name="Maruyama F."/>
            <person name="van Verk M.C."/>
            <person name="Dutilh B.E."/>
            <person name="Thompson C.C."/>
            <person name="Thompson F.L."/>
        </authorList>
    </citation>
    <scope>NUCLEOTIDE SEQUENCE [LARGE SCALE GENOMIC DNA]</scope>
    <source>
        <strain evidence="3 4">CCMR0081</strain>
    </source>
</reference>
<gene>
    <name evidence="3" type="ORF">DXZ20_27835</name>
</gene>
<dbReference type="InterPro" id="IPR001387">
    <property type="entry name" value="Cro/C1-type_HTH"/>
</dbReference>
<dbReference type="Gene3D" id="1.10.260.40">
    <property type="entry name" value="lambda repressor-like DNA-binding domains"/>
    <property type="match status" value="1"/>
</dbReference>
<dbReference type="EMBL" id="QXHD01000004">
    <property type="protein sequence ID" value="NEZ59388.1"/>
    <property type="molecule type" value="Genomic_DNA"/>
</dbReference>
<evidence type="ECO:0000259" key="2">
    <source>
        <dbReference type="PROSITE" id="PS50943"/>
    </source>
</evidence>
<feature type="domain" description="HTH cro/C1-type" evidence="2">
    <location>
        <begin position="28"/>
        <end position="73"/>
    </location>
</feature>
<evidence type="ECO:0000313" key="4">
    <source>
        <dbReference type="Proteomes" id="UP000481033"/>
    </source>
</evidence>
<dbReference type="Pfam" id="PF13443">
    <property type="entry name" value="HTH_26"/>
    <property type="match status" value="1"/>
</dbReference>